<dbReference type="RefSeq" id="WP_153091118.1">
    <property type="nucleotide sequence ID" value="NZ_VZAH01000116.1"/>
</dbReference>
<protein>
    <submittedName>
        <fullName evidence="1">Uncharacterized protein</fullName>
    </submittedName>
</protein>
<sequence length="73" mass="8480">METAIFNPVQQHLLKMFAFDGSEERLSEVKTVLSDYFRKKADACLDGLWNSGKLNQAKLDELRHQDLHTMLKK</sequence>
<evidence type="ECO:0000313" key="1">
    <source>
        <dbReference type="EMBL" id="MQP15147.1"/>
    </source>
</evidence>
<dbReference type="OrthoDB" id="9802731at2"/>
<evidence type="ECO:0000313" key="2">
    <source>
        <dbReference type="Proteomes" id="UP000477980"/>
    </source>
</evidence>
<dbReference type="Proteomes" id="UP000477980">
    <property type="component" value="Unassembled WGS sequence"/>
</dbReference>
<gene>
    <name evidence="1" type="ORF">F7D25_12165</name>
</gene>
<name>A0A6G1VNS0_9BACT</name>
<dbReference type="EMBL" id="VZAH01000116">
    <property type="protein sequence ID" value="MQP15147.1"/>
    <property type="molecule type" value="Genomic_DNA"/>
</dbReference>
<accession>A0A6G1VNS0</accession>
<organism evidence="1 2">
    <name type="scientific">Segatella copri</name>
    <dbReference type="NCBI Taxonomy" id="165179"/>
    <lineage>
        <taxon>Bacteria</taxon>
        <taxon>Pseudomonadati</taxon>
        <taxon>Bacteroidota</taxon>
        <taxon>Bacteroidia</taxon>
        <taxon>Bacteroidales</taxon>
        <taxon>Prevotellaceae</taxon>
        <taxon>Segatella</taxon>
    </lineage>
</organism>
<dbReference type="AlphaFoldDB" id="A0A6G1VNS0"/>
<proteinExistence type="predicted"/>
<comment type="caution">
    <text evidence="1">The sequence shown here is derived from an EMBL/GenBank/DDBJ whole genome shotgun (WGS) entry which is preliminary data.</text>
</comment>
<reference evidence="1 2" key="1">
    <citation type="submission" date="2019-09" db="EMBL/GenBank/DDBJ databases">
        <title>Distinct polysaccharide growth profiles of human intestinal Prevotella copri isolates.</title>
        <authorList>
            <person name="Fehlner-Peach H."/>
            <person name="Magnabosco C."/>
            <person name="Raghavan V."/>
            <person name="Scher J.U."/>
            <person name="Tett A."/>
            <person name="Cox L.M."/>
            <person name="Gottsegen C."/>
            <person name="Watters A."/>
            <person name="Wiltshire- Gordon J.D."/>
            <person name="Segata N."/>
            <person name="Bonneau R."/>
            <person name="Littman D.R."/>
        </authorList>
    </citation>
    <scope>NUCLEOTIDE SEQUENCE [LARGE SCALE GENOMIC DNA]</scope>
    <source>
        <strain evidence="2">iAA917</strain>
    </source>
</reference>